<proteinExistence type="inferred from homology"/>
<dbReference type="PANTHER" id="PTHR42928">
    <property type="entry name" value="TRICARBOXYLATE-BINDING PROTEIN"/>
    <property type="match status" value="1"/>
</dbReference>
<reference evidence="3 4" key="1">
    <citation type="submission" date="2019-03" db="EMBL/GenBank/DDBJ databases">
        <title>Genomic Encyclopedia of Type Strains, Phase IV (KMG-IV): sequencing the most valuable type-strain genomes for metagenomic binning, comparative biology and taxonomic classification.</title>
        <authorList>
            <person name="Goeker M."/>
        </authorList>
    </citation>
    <scope>NUCLEOTIDE SEQUENCE [LARGE SCALE GENOMIC DNA]</scope>
    <source>
        <strain evidence="3 4">DSM 25287</strain>
    </source>
</reference>
<sequence length="327" mass="34195">MISTHTTIAGLLAAALVVATPARASEDYPIKTITMIVPFAAGGPTDTVARLVAAAMGTDLKQTVIVENVGGAGGTLGAGRAARAAPDGYTLFMHHIGQATAPALYRKLPYDPVADFEPIGLVTDVPMTLVGKSDFPAKDVKELLAYVKANKDKVTLANAGIGAASHLCGMLFMSAIETELTTVPYKGTGPAMNDLLGGQVDLMCDQTTNTTSQIRAGKIKAYGVTTRTPVASLPNLPTLDSAGLPGFEITVWHGLYAPKGTPKPVIDRLVQSLHVALNDATVKQRFADLGTEPVAADRATPEALRSYLKAEIDKWGVVIKKAGVYAD</sequence>
<organism evidence="3 4">
    <name type="scientific">Plasticicumulans lactativorans</name>
    <dbReference type="NCBI Taxonomy" id="1133106"/>
    <lineage>
        <taxon>Bacteria</taxon>
        <taxon>Pseudomonadati</taxon>
        <taxon>Pseudomonadota</taxon>
        <taxon>Gammaproteobacteria</taxon>
        <taxon>Candidatus Competibacteraceae</taxon>
        <taxon>Plasticicumulans</taxon>
    </lineage>
</organism>
<dbReference type="RefSeq" id="WP_132542621.1">
    <property type="nucleotide sequence ID" value="NZ_SLWY01000011.1"/>
</dbReference>
<accession>A0A4R2L6H0</accession>
<comment type="caution">
    <text evidence="3">The sequence shown here is derived from an EMBL/GenBank/DDBJ whole genome shotgun (WGS) entry which is preliminary data.</text>
</comment>
<dbReference type="OrthoDB" id="8970543at2"/>
<dbReference type="PANTHER" id="PTHR42928:SF5">
    <property type="entry name" value="BLR1237 PROTEIN"/>
    <property type="match status" value="1"/>
</dbReference>
<gene>
    <name evidence="3" type="ORF">EV699_11178</name>
</gene>
<dbReference type="Pfam" id="PF03401">
    <property type="entry name" value="TctC"/>
    <property type="match status" value="1"/>
</dbReference>
<name>A0A4R2L6H0_9GAMM</name>
<dbReference type="AlphaFoldDB" id="A0A4R2L6H0"/>
<feature type="chain" id="PRO_5020544561" evidence="2">
    <location>
        <begin position="25"/>
        <end position="327"/>
    </location>
</feature>
<comment type="similarity">
    <text evidence="1">Belongs to the UPF0065 (bug) family.</text>
</comment>
<evidence type="ECO:0000313" key="4">
    <source>
        <dbReference type="Proteomes" id="UP000295765"/>
    </source>
</evidence>
<dbReference type="EMBL" id="SLWY01000011">
    <property type="protein sequence ID" value="TCO80877.1"/>
    <property type="molecule type" value="Genomic_DNA"/>
</dbReference>
<keyword evidence="2" id="KW-0732">Signal</keyword>
<dbReference type="CDD" id="cd13576">
    <property type="entry name" value="PBP2_BugD_Asp"/>
    <property type="match status" value="1"/>
</dbReference>
<evidence type="ECO:0000256" key="1">
    <source>
        <dbReference type="ARBA" id="ARBA00006987"/>
    </source>
</evidence>
<dbReference type="Proteomes" id="UP000295765">
    <property type="component" value="Unassembled WGS sequence"/>
</dbReference>
<keyword evidence="4" id="KW-1185">Reference proteome</keyword>
<dbReference type="Gene3D" id="3.40.190.10">
    <property type="entry name" value="Periplasmic binding protein-like II"/>
    <property type="match status" value="1"/>
</dbReference>
<dbReference type="InterPro" id="IPR042100">
    <property type="entry name" value="Bug_dom1"/>
</dbReference>
<keyword evidence="3" id="KW-0675">Receptor</keyword>
<dbReference type="PIRSF" id="PIRSF017082">
    <property type="entry name" value="YflP"/>
    <property type="match status" value="1"/>
</dbReference>
<dbReference type="SUPFAM" id="SSF53850">
    <property type="entry name" value="Periplasmic binding protein-like II"/>
    <property type="match status" value="1"/>
</dbReference>
<protein>
    <submittedName>
        <fullName evidence="3">Tripartite-type tricarboxylate transporter receptor subunit TctC</fullName>
    </submittedName>
</protein>
<evidence type="ECO:0000256" key="2">
    <source>
        <dbReference type="SAM" id="SignalP"/>
    </source>
</evidence>
<feature type="signal peptide" evidence="2">
    <location>
        <begin position="1"/>
        <end position="24"/>
    </location>
</feature>
<evidence type="ECO:0000313" key="3">
    <source>
        <dbReference type="EMBL" id="TCO80877.1"/>
    </source>
</evidence>
<dbReference type="Gene3D" id="3.40.190.150">
    <property type="entry name" value="Bordetella uptake gene, domain 1"/>
    <property type="match status" value="1"/>
</dbReference>
<dbReference type="InterPro" id="IPR005064">
    <property type="entry name" value="BUG"/>
</dbReference>